<evidence type="ECO:0000313" key="1">
    <source>
        <dbReference type="EMBL" id="KAF2471877.1"/>
    </source>
</evidence>
<proteinExistence type="predicted"/>
<comment type="caution">
    <text evidence="1">The sequence shown here is derived from an EMBL/GenBank/DDBJ whole genome shotgun (WGS) entry which is preliminary data.</text>
</comment>
<dbReference type="Proteomes" id="UP000799755">
    <property type="component" value="Unassembled WGS sequence"/>
</dbReference>
<name>A0ACB6R0L1_9PLEO</name>
<feature type="non-terminal residue" evidence="1">
    <location>
        <position position="205"/>
    </location>
</feature>
<protein>
    <submittedName>
        <fullName evidence="1">Uncharacterized protein</fullName>
    </submittedName>
</protein>
<dbReference type="EMBL" id="MU003504">
    <property type="protein sequence ID" value="KAF2471877.1"/>
    <property type="molecule type" value="Genomic_DNA"/>
</dbReference>
<gene>
    <name evidence="1" type="ORF">BDR25DRAFT_163325</name>
</gene>
<feature type="non-terminal residue" evidence="1">
    <location>
        <position position="1"/>
    </location>
</feature>
<accession>A0ACB6R0L1</accession>
<sequence length="205" mass="22553">GDNVTVDVFEYKIGEKSMDHVKTVTDWNVYSADGLALLGDGAFVLTNDHSAKDFNFEQRKELDMILGGGNVVRCTALEPGQVATHNSLRFLNSLARGHDGLIYVPSLTEGFLRVYQLERSGKLREVDQIPIGIQVDNLFAACLTSLVEVFGALGDPPSKHSTSSIFRICKTDESYETVKVVENRGKRVLSGAFTATHDVRTGRLF</sequence>
<reference evidence="1" key="1">
    <citation type="journal article" date="2020" name="Stud. Mycol.">
        <title>101 Dothideomycetes genomes: a test case for predicting lifestyles and emergence of pathogens.</title>
        <authorList>
            <person name="Haridas S."/>
            <person name="Albert R."/>
            <person name="Binder M."/>
            <person name="Bloem J."/>
            <person name="Labutti K."/>
            <person name="Salamov A."/>
            <person name="Andreopoulos B."/>
            <person name="Baker S."/>
            <person name="Barry K."/>
            <person name="Bills G."/>
            <person name="Bluhm B."/>
            <person name="Cannon C."/>
            <person name="Castanera R."/>
            <person name="Culley D."/>
            <person name="Daum C."/>
            <person name="Ezra D."/>
            <person name="Gonzalez J."/>
            <person name="Henrissat B."/>
            <person name="Kuo A."/>
            <person name="Liang C."/>
            <person name="Lipzen A."/>
            <person name="Lutzoni F."/>
            <person name="Magnuson J."/>
            <person name="Mondo S."/>
            <person name="Nolan M."/>
            <person name="Ohm R."/>
            <person name="Pangilinan J."/>
            <person name="Park H.-J."/>
            <person name="Ramirez L."/>
            <person name="Alfaro M."/>
            <person name="Sun H."/>
            <person name="Tritt A."/>
            <person name="Yoshinaga Y."/>
            <person name="Zwiers L.-H."/>
            <person name="Turgeon B."/>
            <person name="Goodwin S."/>
            <person name="Spatafora J."/>
            <person name="Crous P."/>
            <person name="Grigoriev I."/>
        </authorList>
    </citation>
    <scope>NUCLEOTIDE SEQUENCE</scope>
    <source>
        <strain evidence="1">ATCC 200398</strain>
    </source>
</reference>
<keyword evidence="2" id="KW-1185">Reference proteome</keyword>
<evidence type="ECO:0000313" key="2">
    <source>
        <dbReference type="Proteomes" id="UP000799755"/>
    </source>
</evidence>
<organism evidence="1 2">
    <name type="scientific">Lindgomyces ingoldianus</name>
    <dbReference type="NCBI Taxonomy" id="673940"/>
    <lineage>
        <taxon>Eukaryota</taxon>
        <taxon>Fungi</taxon>
        <taxon>Dikarya</taxon>
        <taxon>Ascomycota</taxon>
        <taxon>Pezizomycotina</taxon>
        <taxon>Dothideomycetes</taxon>
        <taxon>Pleosporomycetidae</taxon>
        <taxon>Pleosporales</taxon>
        <taxon>Lindgomycetaceae</taxon>
        <taxon>Lindgomyces</taxon>
    </lineage>
</organism>